<dbReference type="EMBL" id="JH597993">
    <property type="status" value="NOT_ANNOTATED_CDS"/>
    <property type="molecule type" value="Genomic_DNA"/>
</dbReference>
<dbReference type="InParanoid" id="M4BW51"/>
<reference evidence="1" key="2">
    <citation type="submission" date="2015-06" db="UniProtKB">
        <authorList>
            <consortium name="EnsemblProtists"/>
        </authorList>
    </citation>
    <scope>IDENTIFICATION</scope>
    <source>
        <strain evidence="1">Emoy2</strain>
    </source>
</reference>
<dbReference type="VEuPathDB" id="FungiDB:HpaG810752"/>
<accession>M4BW51</accession>
<name>M4BW51_HYAAE</name>
<dbReference type="HOGENOM" id="CLU_2799405_0_0_1"/>
<proteinExistence type="predicted"/>
<dbReference type="Proteomes" id="UP000011713">
    <property type="component" value="Unassembled WGS sequence"/>
</dbReference>
<sequence length="68" mass="7178">MSPTIRSGLFERDAHVRTAVAAIVSTSVSRFGIAIPPSRTRNLPANRSSTRGVIIEVGTRQDSGMGPA</sequence>
<dbReference type="AlphaFoldDB" id="M4BW51"/>
<keyword evidence="2" id="KW-1185">Reference proteome</keyword>
<evidence type="ECO:0000313" key="2">
    <source>
        <dbReference type="Proteomes" id="UP000011713"/>
    </source>
</evidence>
<protein>
    <recommendedName>
        <fullName evidence="3">RxLR effector candidate protein</fullName>
    </recommendedName>
</protein>
<organism evidence="1 2">
    <name type="scientific">Hyaloperonospora arabidopsidis (strain Emoy2)</name>
    <name type="common">Downy mildew agent</name>
    <name type="synonym">Peronospora arabidopsidis</name>
    <dbReference type="NCBI Taxonomy" id="559515"/>
    <lineage>
        <taxon>Eukaryota</taxon>
        <taxon>Sar</taxon>
        <taxon>Stramenopiles</taxon>
        <taxon>Oomycota</taxon>
        <taxon>Peronosporomycetes</taxon>
        <taxon>Peronosporales</taxon>
        <taxon>Peronosporaceae</taxon>
        <taxon>Hyaloperonospora</taxon>
    </lineage>
</organism>
<evidence type="ECO:0000313" key="1">
    <source>
        <dbReference type="EnsemblProtists" id="HpaP810752"/>
    </source>
</evidence>
<reference evidence="2" key="1">
    <citation type="journal article" date="2010" name="Science">
        <title>Signatures of adaptation to obligate biotrophy in the Hyaloperonospora arabidopsidis genome.</title>
        <authorList>
            <person name="Baxter L."/>
            <person name="Tripathy S."/>
            <person name="Ishaque N."/>
            <person name="Boot N."/>
            <person name="Cabral A."/>
            <person name="Kemen E."/>
            <person name="Thines M."/>
            <person name="Ah-Fong A."/>
            <person name="Anderson R."/>
            <person name="Badejoko W."/>
            <person name="Bittner-Eddy P."/>
            <person name="Boore J.L."/>
            <person name="Chibucos M.C."/>
            <person name="Coates M."/>
            <person name="Dehal P."/>
            <person name="Delehaunty K."/>
            <person name="Dong S."/>
            <person name="Downton P."/>
            <person name="Dumas B."/>
            <person name="Fabro G."/>
            <person name="Fronick C."/>
            <person name="Fuerstenberg S.I."/>
            <person name="Fulton L."/>
            <person name="Gaulin E."/>
            <person name="Govers F."/>
            <person name="Hughes L."/>
            <person name="Humphray S."/>
            <person name="Jiang R.H."/>
            <person name="Judelson H."/>
            <person name="Kamoun S."/>
            <person name="Kyung K."/>
            <person name="Meijer H."/>
            <person name="Minx P."/>
            <person name="Morris P."/>
            <person name="Nelson J."/>
            <person name="Phuntumart V."/>
            <person name="Qutob D."/>
            <person name="Rehmany A."/>
            <person name="Rougon-Cardoso A."/>
            <person name="Ryden P."/>
            <person name="Torto-Alalibo T."/>
            <person name="Studholme D."/>
            <person name="Wang Y."/>
            <person name="Win J."/>
            <person name="Wood J."/>
            <person name="Clifton S.W."/>
            <person name="Rogers J."/>
            <person name="Van den Ackerveken G."/>
            <person name="Jones J.D."/>
            <person name="McDowell J.M."/>
            <person name="Beynon J."/>
            <person name="Tyler B.M."/>
        </authorList>
    </citation>
    <scope>NUCLEOTIDE SEQUENCE [LARGE SCALE GENOMIC DNA]</scope>
    <source>
        <strain evidence="2">Emoy2</strain>
    </source>
</reference>
<evidence type="ECO:0008006" key="3">
    <source>
        <dbReference type="Google" id="ProtNLM"/>
    </source>
</evidence>
<dbReference type="EnsemblProtists" id="HpaT810752">
    <property type="protein sequence ID" value="HpaP810752"/>
    <property type="gene ID" value="HpaG810752"/>
</dbReference>